<accession>A0A6I8WAU9</accession>
<keyword evidence="3" id="KW-1003">Cell membrane</keyword>
<dbReference type="InParanoid" id="A0A6I8WAU9"/>
<evidence type="ECO:0000256" key="6">
    <source>
        <dbReference type="ARBA" id="ARBA00023136"/>
    </source>
</evidence>
<comment type="subcellular location">
    <subcellularLocation>
        <location evidence="1">Cell membrane</location>
        <topology evidence="1">Multi-pass membrane protein</topology>
    </subcellularLocation>
    <subcellularLocation>
        <location evidence="7">Membrane</location>
        <topology evidence="7">Multi-pass membrane protein</topology>
    </subcellularLocation>
</comment>
<keyword evidence="8" id="KW-1185">Reference proteome</keyword>
<feature type="transmembrane region" description="Helical" evidence="7">
    <location>
        <begin position="320"/>
        <end position="338"/>
    </location>
</feature>
<reference evidence="9" key="1">
    <citation type="submission" date="2025-08" db="UniProtKB">
        <authorList>
            <consortium name="RefSeq"/>
        </authorList>
    </citation>
    <scope>IDENTIFICATION</scope>
    <source>
        <strain evidence="9">MV-25-SWS-2005</strain>
        <tissue evidence="9">Whole body</tissue>
    </source>
</reference>
<gene>
    <name evidence="9" type="primary">LOC6901727</name>
</gene>
<feature type="transmembrane region" description="Helical" evidence="7">
    <location>
        <begin position="260"/>
        <end position="278"/>
    </location>
</feature>
<evidence type="ECO:0000313" key="9">
    <source>
        <dbReference type="RefSeq" id="XP_033239684.1"/>
    </source>
</evidence>
<name>A0A6I8WAU9_DROPS</name>
<organism evidence="8 9">
    <name type="scientific">Drosophila pseudoobscura pseudoobscura</name>
    <name type="common">Fruit fly</name>
    <dbReference type="NCBI Taxonomy" id="46245"/>
    <lineage>
        <taxon>Eukaryota</taxon>
        <taxon>Metazoa</taxon>
        <taxon>Ecdysozoa</taxon>
        <taxon>Arthropoda</taxon>
        <taxon>Hexapoda</taxon>
        <taxon>Insecta</taxon>
        <taxon>Pterygota</taxon>
        <taxon>Neoptera</taxon>
        <taxon>Endopterygota</taxon>
        <taxon>Diptera</taxon>
        <taxon>Brachycera</taxon>
        <taxon>Muscomorpha</taxon>
        <taxon>Ephydroidea</taxon>
        <taxon>Drosophilidae</taxon>
        <taxon>Drosophila</taxon>
        <taxon>Sophophora</taxon>
    </lineage>
</organism>
<proteinExistence type="inferred from homology"/>
<evidence type="ECO:0000256" key="3">
    <source>
        <dbReference type="ARBA" id="ARBA00022475"/>
    </source>
</evidence>
<dbReference type="Proteomes" id="UP000001819">
    <property type="component" value="Chromosome X"/>
</dbReference>
<evidence type="ECO:0000313" key="8">
    <source>
        <dbReference type="Proteomes" id="UP000001819"/>
    </source>
</evidence>
<feature type="transmembrane region" description="Helical" evidence="7">
    <location>
        <begin position="345"/>
        <end position="361"/>
    </location>
</feature>
<dbReference type="InterPro" id="IPR050895">
    <property type="entry name" value="XK-related_scramblase"/>
</dbReference>
<feature type="transmembrane region" description="Helical" evidence="7">
    <location>
        <begin position="20"/>
        <end position="45"/>
    </location>
</feature>
<dbReference type="Pfam" id="PF09815">
    <property type="entry name" value="XK-related"/>
    <property type="match status" value="2"/>
</dbReference>
<dbReference type="GO" id="GO:0070782">
    <property type="term" value="P:phosphatidylserine exposure on apoptotic cell surface"/>
    <property type="evidence" value="ECO:0007669"/>
    <property type="project" value="TreeGrafter"/>
</dbReference>
<sequence>MKITSTRMEEEVDASVMVPISPLSIVLTGVSVVLRFISIIINWSLAYDYWLEGSYRYTAWTIGSILLPMVMTSAIYTNVLSASNSDQRGMYSTVVLSYLFRDGYALHYALEYSKAQTQGHKELEIRYYQQMLREECDVGFIRLFDSFLESAPQKILQLVILMRSSKKLTYYRLLAFLIYFVSIAWCIQAYNRSNRLVQLDKYDIAAKGRFVQFLFLLCLTGNTINHVIIITGMHSIHIFYFAVSRTLCIAYMASLYPLETLGVCILHVCFCGTVVFVLDSPAIAKSRMLNYIYCLTFGVVYIFIFTPVKDGPTKYKYTSYLTFCLLQNIIVCVLYIALYFSIAIIALYVCGIILTIYYYLYCHPSILCP</sequence>
<feature type="transmembrane region" description="Helical" evidence="7">
    <location>
        <begin position="237"/>
        <end position="254"/>
    </location>
</feature>
<feature type="transmembrane region" description="Helical" evidence="7">
    <location>
        <begin position="57"/>
        <end position="80"/>
    </location>
</feature>
<keyword evidence="6 7" id="KW-0472">Membrane</keyword>
<dbReference type="GO" id="GO:1902742">
    <property type="term" value="P:apoptotic process involved in development"/>
    <property type="evidence" value="ECO:0007669"/>
    <property type="project" value="TreeGrafter"/>
</dbReference>
<comment type="similarity">
    <text evidence="2 7">Belongs to the XK family.</text>
</comment>
<evidence type="ECO:0000256" key="1">
    <source>
        <dbReference type="ARBA" id="ARBA00004651"/>
    </source>
</evidence>
<dbReference type="PANTHER" id="PTHR16024">
    <property type="entry name" value="XK-RELATED PROTEIN"/>
    <property type="match status" value="1"/>
</dbReference>
<feature type="transmembrane region" description="Helical" evidence="7">
    <location>
        <begin position="210"/>
        <end position="230"/>
    </location>
</feature>
<dbReference type="InterPro" id="IPR018629">
    <property type="entry name" value="XK-rel"/>
</dbReference>
<dbReference type="GO" id="GO:0005886">
    <property type="term" value="C:plasma membrane"/>
    <property type="evidence" value="ECO:0007669"/>
    <property type="project" value="UniProtKB-SubCell"/>
</dbReference>
<dbReference type="FunCoup" id="A0A6I8WAU9">
    <property type="interactions" value="403"/>
</dbReference>
<evidence type="ECO:0000256" key="7">
    <source>
        <dbReference type="RuleBase" id="RU910716"/>
    </source>
</evidence>
<dbReference type="PANTHER" id="PTHR16024:SF6">
    <property type="entry name" value="XK-RELATED PROTEIN"/>
    <property type="match status" value="1"/>
</dbReference>
<feature type="transmembrane region" description="Helical" evidence="7">
    <location>
        <begin position="170"/>
        <end position="190"/>
    </location>
</feature>
<keyword evidence="5 7" id="KW-1133">Transmembrane helix</keyword>
<keyword evidence="4 7" id="KW-0812">Transmembrane</keyword>
<dbReference type="GO" id="GO:0043652">
    <property type="term" value="P:engulfment of apoptotic cell"/>
    <property type="evidence" value="ECO:0007669"/>
    <property type="project" value="TreeGrafter"/>
</dbReference>
<evidence type="ECO:0000256" key="5">
    <source>
        <dbReference type="ARBA" id="ARBA00022989"/>
    </source>
</evidence>
<evidence type="ECO:0000256" key="2">
    <source>
        <dbReference type="ARBA" id="ARBA00008789"/>
    </source>
</evidence>
<dbReference type="RefSeq" id="XP_033239684.1">
    <property type="nucleotide sequence ID" value="XM_033383793.1"/>
</dbReference>
<protein>
    <recommendedName>
        <fullName evidence="7">XK-related protein</fullName>
    </recommendedName>
</protein>
<dbReference type="AlphaFoldDB" id="A0A6I8WAU9"/>
<evidence type="ECO:0000256" key="4">
    <source>
        <dbReference type="ARBA" id="ARBA00022692"/>
    </source>
</evidence>
<feature type="transmembrane region" description="Helical" evidence="7">
    <location>
        <begin position="290"/>
        <end position="308"/>
    </location>
</feature>